<comment type="caution">
    <text evidence="2">The sequence shown here is derived from an EMBL/GenBank/DDBJ whole genome shotgun (WGS) entry which is preliminary data.</text>
</comment>
<evidence type="ECO:0000313" key="3">
    <source>
        <dbReference type="Proteomes" id="UP001180020"/>
    </source>
</evidence>
<feature type="domain" description="Ubiquitin-like" evidence="1">
    <location>
        <begin position="115"/>
        <end position="191"/>
    </location>
</feature>
<dbReference type="EMBL" id="JAUJYO010000001">
    <property type="protein sequence ID" value="KAK1324675.1"/>
    <property type="molecule type" value="Genomic_DNA"/>
</dbReference>
<evidence type="ECO:0000259" key="1">
    <source>
        <dbReference type="PROSITE" id="PS50053"/>
    </source>
</evidence>
<organism evidence="2 3">
    <name type="scientific">Acorus calamus</name>
    <name type="common">Sweet flag</name>
    <dbReference type="NCBI Taxonomy" id="4465"/>
    <lineage>
        <taxon>Eukaryota</taxon>
        <taxon>Viridiplantae</taxon>
        <taxon>Streptophyta</taxon>
        <taxon>Embryophyta</taxon>
        <taxon>Tracheophyta</taxon>
        <taxon>Spermatophyta</taxon>
        <taxon>Magnoliopsida</taxon>
        <taxon>Liliopsida</taxon>
        <taxon>Acoraceae</taxon>
        <taxon>Acorus</taxon>
    </lineage>
</organism>
<reference evidence="2" key="1">
    <citation type="journal article" date="2023" name="Nat. Commun.">
        <title>Diploid and tetraploid genomes of Acorus and the evolution of monocots.</title>
        <authorList>
            <person name="Ma L."/>
            <person name="Liu K.W."/>
            <person name="Li Z."/>
            <person name="Hsiao Y.Y."/>
            <person name="Qi Y."/>
            <person name="Fu T."/>
            <person name="Tang G.D."/>
            <person name="Zhang D."/>
            <person name="Sun W.H."/>
            <person name="Liu D.K."/>
            <person name="Li Y."/>
            <person name="Chen G.Z."/>
            <person name="Liu X.D."/>
            <person name="Liao X.Y."/>
            <person name="Jiang Y.T."/>
            <person name="Yu X."/>
            <person name="Hao Y."/>
            <person name="Huang J."/>
            <person name="Zhao X.W."/>
            <person name="Ke S."/>
            <person name="Chen Y.Y."/>
            <person name="Wu W.L."/>
            <person name="Hsu J.L."/>
            <person name="Lin Y.F."/>
            <person name="Huang M.D."/>
            <person name="Li C.Y."/>
            <person name="Huang L."/>
            <person name="Wang Z.W."/>
            <person name="Zhao X."/>
            <person name="Zhong W.Y."/>
            <person name="Peng D.H."/>
            <person name="Ahmad S."/>
            <person name="Lan S."/>
            <person name="Zhang J.S."/>
            <person name="Tsai W.C."/>
            <person name="Van de Peer Y."/>
            <person name="Liu Z.J."/>
        </authorList>
    </citation>
    <scope>NUCLEOTIDE SEQUENCE</scope>
    <source>
        <strain evidence="2">CP</strain>
    </source>
</reference>
<dbReference type="CDD" id="cd17039">
    <property type="entry name" value="Ubl_ubiquitin_like"/>
    <property type="match status" value="2"/>
</dbReference>
<feature type="domain" description="Ubiquitin-like" evidence="1">
    <location>
        <begin position="35"/>
        <end position="109"/>
    </location>
</feature>
<sequence>MKEYMTIHITATSIDQELKNKTNISNREEKNTMAEHLNVVDMNTADQKVFVILDFGETVSDLRTAIAGIVGAPCSEQILFFRGCLVHYDQDPLSKFGIRADDFIHLHRKTNAWLFRINVVGIGDQNSIPIIISGRETVRVLKNQINYITGVPPLRQILMTNGAVMRDSDAIRDYSHKWVYSVVLYAEPRDAETTFMVMIEKDELNGAIVGWEEVEPRDTVFTLMRALQRREWFPVTKRRMLWLWFKGRRLHETMVELGTGEADFIRIFF</sequence>
<accession>A0AAV9FIL8</accession>
<dbReference type="Gene3D" id="3.10.20.90">
    <property type="entry name" value="Phosphatidylinositol 3-kinase Catalytic Subunit, Chain A, domain 1"/>
    <property type="match status" value="2"/>
</dbReference>
<proteinExistence type="predicted"/>
<dbReference type="InterPro" id="IPR029071">
    <property type="entry name" value="Ubiquitin-like_domsf"/>
</dbReference>
<keyword evidence="3" id="KW-1185">Reference proteome</keyword>
<dbReference type="SUPFAM" id="SSF54236">
    <property type="entry name" value="Ubiquitin-like"/>
    <property type="match status" value="2"/>
</dbReference>
<dbReference type="InterPro" id="IPR000626">
    <property type="entry name" value="Ubiquitin-like_dom"/>
</dbReference>
<dbReference type="SMART" id="SM00213">
    <property type="entry name" value="UBQ"/>
    <property type="match status" value="2"/>
</dbReference>
<dbReference type="PROSITE" id="PS50053">
    <property type="entry name" value="UBIQUITIN_2"/>
    <property type="match status" value="3"/>
</dbReference>
<dbReference type="Proteomes" id="UP001180020">
    <property type="component" value="Unassembled WGS sequence"/>
</dbReference>
<dbReference type="AlphaFoldDB" id="A0AAV9FIL8"/>
<dbReference type="Pfam" id="PF00240">
    <property type="entry name" value="ubiquitin"/>
    <property type="match status" value="2"/>
</dbReference>
<reference evidence="2" key="2">
    <citation type="submission" date="2023-06" db="EMBL/GenBank/DDBJ databases">
        <authorList>
            <person name="Ma L."/>
            <person name="Liu K.-W."/>
            <person name="Li Z."/>
            <person name="Hsiao Y.-Y."/>
            <person name="Qi Y."/>
            <person name="Fu T."/>
            <person name="Tang G."/>
            <person name="Zhang D."/>
            <person name="Sun W.-H."/>
            <person name="Liu D.-K."/>
            <person name="Li Y."/>
            <person name="Chen G.-Z."/>
            <person name="Liu X.-D."/>
            <person name="Liao X.-Y."/>
            <person name="Jiang Y.-T."/>
            <person name="Yu X."/>
            <person name="Hao Y."/>
            <person name="Huang J."/>
            <person name="Zhao X.-W."/>
            <person name="Ke S."/>
            <person name="Chen Y.-Y."/>
            <person name="Wu W.-L."/>
            <person name="Hsu J.-L."/>
            <person name="Lin Y.-F."/>
            <person name="Huang M.-D."/>
            <person name="Li C.-Y."/>
            <person name="Huang L."/>
            <person name="Wang Z.-W."/>
            <person name="Zhao X."/>
            <person name="Zhong W.-Y."/>
            <person name="Peng D.-H."/>
            <person name="Ahmad S."/>
            <person name="Lan S."/>
            <person name="Zhang J.-S."/>
            <person name="Tsai W.-C."/>
            <person name="Van De Peer Y."/>
            <person name="Liu Z.-J."/>
        </authorList>
    </citation>
    <scope>NUCLEOTIDE SEQUENCE</scope>
    <source>
        <strain evidence="2">CP</strain>
        <tissue evidence="2">Leaves</tissue>
    </source>
</reference>
<feature type="domain" description="Ubiquitin-like" evidence="1">
    <location>
        <begin position="213"/>
        <end position="269"/>
    </location>
</feature>
<evidence type="ECO:0000313" key="2">
    <source>
        <dbReference type="EMBL" id="KAK1324675.1"/>
    </source>
</evidence>
<name>A0AAV9FIL8_ACOCL</name>
<gene>
    <name evidence="2" type="ORF">QJS10_CPA01g02677</name>
</gene>
<protein>
    <recommendedName>
        <fullName evidence="1">Ubiquitin-like domain-containing protein</fullName>
    </recommendedName>
</protein>